<dbReference type="SMART" id="SM00062">
    <property type="entry name" value="PBPb"/>
    <property type="match status" value="1"/>
</dbReference>
<feature type="transmembrane region" description="Helical" evidence="2">
    <location>
        <begin position="20"/>
        <end position="39"/>
    </location>
</feature>
<keyword evidence="1" id="KW-0732">Signal</keyword>
<dbReference type="Gene3D" id="3.40.190.10">
    <property type="entry name" value="Periplasmic binding protein-like II"/>
    <property type="match status" value="2"/>
</dbReference>
<protein>
    <submittedName>
        <fullName evidence="4">Transporter substrate-binding domain-containing protein</fullName>
    </submittedName>
</protein>
<keyword evidence="2" id="KW-0472">Membrane</keyword>
<dbReference type="EMBL" id="CP093442">
    <property type="protein sequence ID" value="UOF02560.1"/>
    <property type="molecule type" value="Genomic_DNA"/>
</dbReference>
<name>A0ABY4CJZ7_9BACT</name>
<evidence type="ECO:0000313" key="4">
    <source>
        <dbReference type="EMBL" id="UOF02560.1"/>
    </source>
</evidence>
<evidence type="ECO:0000313" key="5">
    <source>
        <dbReference type="Proteomes" id="UP000830116"/>
    </source>
</evidence>
<dbReference type="Proteomes" id="UP000830116">
    <property type="component" value="Chromosome"/>
</dbReference>
<evidence type="ECO:0000256" key="2">
    <source>
        <dbReference type="SAM" id="Phobius"/>
    </source>
</evidence>
<proteinExistence type="predicted"/>
<keyword evidence="2" id="KW-1133">Transmembrane helix</keyword>
<keyword evidence="5" id="KW-1185">Reference proteome</keyword>
<dbReference type="InterPro" id="IPR001638">
    <property type="entry name" value="Solute-binding_3/MltF_N"/>
</dbReference>
<organism evidence="4 5">
    <name type="scientific">Bdellovibrio reynosensis</name>
    <dbReference type="NCBI Taxonomy" id="2835041"/>
    <lineage>
        <taxon>Bacteria</taxon>
        <taxon>Pseudomonadati</taxon>
        <taxon>Bdellovibrionota</taxon>
        <taxon>Bdellovibrionia</taxon>
        <taxon>Bdellovibrionales</taxon>
        <taxon>Pseudobdellovibrionaceae</taxon>
        <taxon>Bdellovibrio</taxon>
    </lineage>
</organism>
<evidence type="ECO:0000256" key="1">
    <source>
        <dbReference type="ARBA" id="ARBA00022729"/>
    </source>
</evidence>
<sequence>MFETLANYTASTPDHLTVSVLLYFFMPAQLLFLLLNLFVQTAFSNEVVRISTGEWSPFVSEHLENKGILAHITKEAFAVKGVDVQYGFFPWARAAQFSKTGEWDGTIAFVRLKEREPFYLFSDPIYVGHYAFFHLKSTPFSWNDYADLKDKLIASTIGFGGMGDGFIEAEKKGAIKVLRLLSDVQSFNMLMAKRAAAVPSDVEVGYVLAKKLYGEKAILITHNDHYIQRAEYHLVISKKIKHGQDLINKFNSGLAQLRKSGRYQEILNSWYEKPIYKDAVPRKYLKLKK</sequence>
<dbReference type="RefSeq" id="WP_243540211.1">
    <property type="nucleotide sequence ID" value="NZ_CP093442.1"/>
</dbReference>
<evidence type="ECO:0000259" key="3">
    <source>
        <dbReference type="SMART" id="SM00062"/>
    </source>
</evidence>
<dbReference type="SUPFAM" id="SSF53850">
    <property type="entry name" value="Periplasmic binding protein-like II"/>
    <property type="match status" value="1"/>
</dbReference>
<dbReference type="Pfam" id="PF00497">
    <property type="entry name" value="SBP_bac_3"/>
    <property type="match status" value="1"/>
</dbReference>
<keyword evidence="2" id="KW-0812">Transmembrane</keyword>
<accession>A0ABY4CJZ7</accession>
<dbReference type="PANTHER" id="PTHR35936">
    <property type="entry name" value="MEMBRANE-BOUND LYTIC MUREIN TRANSGLYCOSYLASE F"/>
    <property type="match status" value="1"/>
</dbReference>
<gene>
    <name evidence="4" type="ORF">MNR06_06290</name>
</gene>
<dbReference type="PANTHER" id="PTHR35936:SF25">
    <property type="entry name" value="ABC TRANSPORTER SUBSTRATE-BINDING PROTEIN"/>
    <property type="match status" value="1"/>
</dbReference>
<reference evidence="4" key="1">
    <citation type="submission" date="2022-03" db="EMBL/GenBank/DDBJ databases">
        <title>Genome Identification and Characterization of new species Bdellovibrio reynosense LBG001 sp. nov. from a Mexico soil sample.</title>
        <authorList>
            <person name="Camilli A."/>
            <person name="Ajao Y."/>
            <person name="Guo X."/>
        </authorList>
    </citation>
    <scope>NUCLEOTIDE SEQUENCE</scope>
    <source>
        <strain evidence="4">LBG001</strain>
    </source>
</reference>
<feature type="domain" description="Solute-binding protein family 3/N-terminal" evidence="3">
    <location>
        <begin position="47"/>
        <end position="274"/>
    </location>
</feature>